<evidence type="ECO:0000256" key="6">
    <source>
        <dbReference type="ARBA" id="ARBA00038001"/>
    </source>
</evidence>
<keyword evidence="1" id="KW-0001">2Fe-2S</keyword>
<keyword evidence="7" id="KW-0472">Membrane</keyword>
<dbReference type="GO" id="GO:0051537">
    <property type="term" value="F:2 iron, 2 sulfur cluster binding"/>
    <property type="evidence" value="ECO:0007669"/>
    <property type="project" value="UniProtKB-KW"/>
</dbReference>
<dbReference type="GO" id="GO:0046872">
    <property type="term" value="F:metal ion binding"/>
    <property type="evidence" value="ECO:0007669"/>
    <property type="project" value="UniProtKB-KW"/>
</dbReference>
<dbReference type="OrthoDB" id="593800at2"/>
<dbReference type="Proteomes" id="UP000322918">
    <property type="component" value="Unassembled WGS sequence"/>
</dbReference>
<feature type="transmembrane region" description="Helical" evidence="7">
    <location>
        <begin position="86"/>
        <end position="102"/>
    </location>
</feature>
<comment type="cofactor">
    <cofactor evidence="5">
        <name>[2Fe-2S] cluster</name>
        <dbReference type="ChEBI" id="CHEBI:190135"/>
    </cofactor>
</comment>
<keyword evidence="10" id="KW-1185">Reference proteome</keyword>
<dbReference type="PANTHER" id="PTHR21496">
    <property type="entry name" value="FERREDOXIN-RELATED"/>
    <property type="match status" value="1"/>
</dbReference>
<dbReference type="Pfam" id="PF00355">
    <property type="entry name" value="Rieske"/>
    <property type="match status" value="1"/>
</dbReference>
<keyword evidence="4" id="KW-0411">Iron-sulfur</keyword>
<dbReference type="AlphaFoldDB" id="A0A5M9HAH6"/>
<dbReference type="RefSeq" id="WP_141815558.1">
    <property type="nucleotide sequence ID" value="NZ_VFPL01000001.1"/>
</dbReference>
<gene>
    <name evidence="9" type="ORF">F1649_08805</name>
</gene>
<feature type="transmembrane region" description="Helical" evidence="7">
    <location>
        <begin position="12"/>
        <end position="36"/>
    </location>
</feature>
<comment type="caution">
    <text evidence="9">The sequence shown here is derived from an EMBL/GenBank/DDBJ whole genome shotgun (WGS) entry which is preliminary data.</text>
</comment>
<keyword evidence="3" id="KW-0408">Iron</keyword>
<organism evidence="9 10">
    <name type="scientific">Arcticibacter tournemirensis</name>
    <dbReference type="NCBI Taxonomy" id="699437"/>
    <lineage>
        <taxon>Bacteria</taxon>
        <taxon>Pseudomonadati</taxon>
        <taxon>Bacteroidota</taxon>
        <taxon>Sphingobacteriia</taxon>
        <taxon>Sphingobacteriales</taxon>
        <taxon>Sphingobacteriaceae</taxon>
        <taxon>Arcticibacter</taxon>
    </lineage>
</organism>
<keyword evidence="7" id="KW-1133">Transmembrane helix</keyword>
<keyword evidence="7" id="KW-0812">Transmembrane</keyword>
<evidence type="ECO:0000313" key="9">
    <source>
        <dbReference type="EMBL" id="KAA8483660.1"/>
    </source>
</evidence>
<dbReference type="InterPro" id="IPR019251">
    <property type="entry name" value="DUF2231_TM"/>
</dbReference>
<dbReference type="CDD" id="cd03467">
    <property type="entry name" value="Rieske"/>
    <property type="match status" value="1"/>
</dbReference>
<dbReference type="EMBL" id="VWNE01000011">
    <property type="protein sequence ID" value="KAA8483660.1"/>
    <property type="molecule type" value="Genomic_DNA"/>
</dbReference>
<dbReference type="InterPro" id="IPR017941">
    <property type="entry name" value="Rieske_2Fe-2S"/>
</dbReference>
<dbReference type="Pfam" id="PF09990">
    <property type="entry name" value="DUF2231"/>
    <property type="match status" value="1"/>
</dbReference>
<evidence type="ECO:0000256" key="7">
    <source>
        <dbReference type="SAM" id="Phobius"/>
    </source>
</evidence>
<dbReference type="SUPFAM" id="SSF50022">
    <property type="entry name" value="ISP domain"/>
    <property type="match status" value="1"/>
</dbReference>
<sequence length="263" mass="28346">MKSKAHIKTHPLHPILISFPVAFLSGTLLFDLLAVVTGNMSLWQAGSYLELAGMISAVVAAVPGIIDFKYTVPPDSSAKKRAARHGLMNSAMLIVFLAAYILRNNESADLSILALEAVGTALLVTAGWMGGTLVHRNHIGVYNRYANGGKWKEARLNVSDGLIEAAEESELKKDQMKLLLVGDKRIVLGRSENGYVAFDDRCSHKGGSLADGTMICGTVQCPWHGSQFSTETGEVKAGPASQKINTYPTTQMGGKIYVRFPEP</sequence>
<keyword evidence="2" id="KW-0479">Metal-binding</keyword>
<accession>A0A5M9HAH6</accession>
<reference evidence="9 10" key="1">
    <citation type="submission" date="2019-09" db="EMBL/GenBank/DDBJ databases">
        <title>Pararcticibacter amylolyticus gen. nov., sp. nov., isolated from a rottenly hemp rope, and reclassification of Pedobacter tournemirensis as Pararcticibacter tournemirensis comb. nov.</title>
        <authorList>
            <person name="Cai Y."/>
        </authorList>
    </citation>
    <scope>NUCLEOTIDE SEQUENCE [LARGE SCALE GENOMIC DNA]</scope>
    <source>
        <strain evidence="9 10">TF5-37.2-LB10</strain>
    </source>
</reference>
<evidence type="ECO:0000259" key="8">
    <source>
        <dbReference type="PROSITE" id="PS51296"/>
    </source>
</evidence>
<name>A0A5M9HAH6_9SPHI</name>
<dbReference type="InterPro" id="IPR036922">
    <property type="entry name" value="Rieske_2Fe-2S_sf"/>
</dbReference>
<feature type="transmembrane region" description="Helical" evidence="7">
    <location>
        <begin position="114"/>
        <end position="134"/>
    </location>
</feature>
<feature type="transmembrane region" description="Helical" evidence="7">
    <location>
        <begin position="48"/>
        <end position="66"/>
    </location>
</feature>
<dbReference type="PANTHER" id="PTHR21496:SF0">
    <property type="entry name" value="RIESKE DOMAIN-CONTAINING PROTEIN"/>
    <property type="match status" value="1"/>
</dbReference>
<feature type="domain" description="Rieske" evidence="8">
    <location>
        <begin position="163"/>
        <end position="258"/>
    </location>
</feature>
<evidence type="ECO:0000256" key="3">
    <source>
        <dbReference type="ARBA" id="ARBA00023004"/>
    </source>
</evidence>
<proteinExistence type="inferred from homology"/>
<protein>
    <submittedName>
        <fullName evidence="9">Rieske 2Fe-2S domain-containing protein</fullName>
    </submittedName>
</protein>
<evidence type="ECO:0000313" key="10">
    <source>
        <dbReference type="Proteomes" id="UP000322918"/>
    </source>
</evidence>
<dbReference type="Gene3D" id="2.102.10.10">
    <property type="entry name" value="Rieske [2Fe-2S] iron-sulphur domain"/>
    <property type="match status" value="1"/>
</dbReference>
<evidence type="ECO:0000256" key="1">
    <source>
        <dbReference type="ARBA" id="ARBA00022714"/>
    </source>
</evidence>
<evidence type="ECO:0000256" key="5">
    <source>
        <dbReference type="ARBA" id="ARBA00034078"/>
    </source>
</evidence>
<evidence type="ECO:0000256" key="2">
    <source>
        <dbReference type="ARBA" id="ARBA00022723"/>
    </source>
</evidence>
<evidence type="ECO:0000256" key="4">
    <source>
        <dbReference type="ARBA" id="ARBA00023014"/>
    </source>
</evidence>
<dbReference type="PROSITE" id="PS51296">
    <property type="entry name" value="RIESKE"/>
    <property type="match status" value="1"/>
</dbReference>
<comment type="similarity">
    <text evidence="6">Belongs to the bacterial ring-hydroxylating dioxygenase ferredoxin component family.</text>
</comment>